<proteinExistence type="predicted"/>
<protein>
    <submittedName>
        <fullName evidence="2">Deoxynucleoside kinase</fullName>
    </submittedName>
</protein>
<gene>
    <name evidence="2" type="ORF">OT_ostta02g02630</name>
</gene>
<sequence length="305" mass="34792">MVKGLKGHCETFQARGELNKGLRRSRSRETPRCIRRLAQDGHSTHTKSPELLNLSLEGNIGSGKSTFLKEVVTGGMHLKGLAKAVPEPVHSWQRIPCGRSEQASHNLLKEFYANPEKYAYVFQNYVFMTRFLQERESESSESTNLLKIMERSVFSDRNVFVSSVQEQGWFSELELDLYHAWSCPMIRALPCLVPDGFIYLQVAPSVCMKRLRQRARGEEIDVTLEYLESLHAKHEGWLSKNVCEVVAGDSREVLRVGSVTDEICGVFKERPVLLLVFNDVSFEEETVEGLEKKVLAFCDYVRARE</sequence>
<dbReference type="Pfam" id="PF01712">
    <property type="entry name" value="dNK"/>
    <property type="match status" value="1"/>
</dbReference>
<dbReference type="PANTHER" id="PTHR10513">
    <property type="entry name" value="DEOXYNUCLEOSIDE KINASE"/>
    <property type="match status" value="1"/>
</dbReference>
<dbReference type="InterPro" id="IPR031314">
    <property type="entry name" value="DNK_dom"/>
</dbReference>
<accession>A0A090M7J7</accession>
<dbReference type="GO" id="GO:0019136">
    <property type="term" value="F:deoxynucleoside kinase activity"/>
    <property type="evidence" value="ECO:0007669"/>
    <property type="project" value="TreeGrafter"/>
</dbReference>
<dbReference type="OrthoDB" id="567086at2759"/>
<dbReference type="InterPro" id="IPR027417">
    <property type="entry name" value="P-loop_NTPase"/>
</dbReference>
<comment type="caution">
    <text evidence="2">The sequence shown here is derived from an EMBL/GenBank/DDBJ whole genome shotgun (WGS) entry which is preliminary data.</text>
</comment>
<evidence type="ECO:0000313" key="3">
    <source>
        <dbReference type="Proteomes" id="UP000009170"/>
    </source>
</evidence>
<keyword evidence="2" id="KW-0418">Kinase</keyword>
<dbReference type="InParanoid" id="A0A090M7J7"/>
<reference evidence="2 3" key="2">
    <citation type="journal article" date="2014" name="BMC Genomics">
        <title>An improved genome of the model marine alga Ostreococcus tauri unfolds by assessing Illumina de novo assemblies.</title>
        <authorList>
            <person name="Blanc-Mathieu R."/>
            <person name="Verhelst B."/>
            <person name="Derelle E."/>
            <person name="Rombauts S."/>
            <person name="Bouget F.Y."/>
            <person name="Carre I."/>
            <person name="Chateau A."/>
            <person name="Eyre-Walker A."/>
            <person name="Grimsley N."/>
            <person name="Moreau H."/>
            <person name="Piegu B."/>
            <person name="Rivals E."/>
            <person name="Schackwitz W."/>
            <person name="Van de Peer Y."/>
            <person name="Piganeau G."/>
        </authorList>
    </citation>
    <scope>NUCLEOTIDE SEQUENCE [LARGE SCALE GENOMIC DNA]</scope>
    <source>
        <strain evidence="3">OTTH 0595 / CCAP 157/2 / RCC745</strain>
    </source>
</reference>
<dbReference type="SUPFAM" id="SSF52540">
    <property type="entry name" value="P-loop containing nucleoside triphosphate hydrolases"/>
    <property type="match status" value="1"/>
</dbReference>
<dbReference type="CDD" id="cd01673">
    <property type="entry name" value="dNK"/>
    <property type="match status" value="1"/>
</dbReference>
<keyword evidence="3" id="KW-1185">Reference proteome</keyword>
<dbReference type="KEGG" id="ota:OT_ostta02g02630"/>
<organism evidence="2 3">
    <name type="scientific">Ostreococcus tauri</name>
    <name type="common">Marine green alga</name>
    <dbReference type="NCBI Taxonomy" id="70448"/>
    <lineage>
        <taxon>Eukaryota</taxon>
        <taxon>Viridiplantae</taxon>
        <taxon>Chlorophyta</taxon>
        <taxon>Mamiellophyceae</taxon>
        <taxon>Mamiellales</taxon>
        <taxon>Bathycoccaceae</taxon>
        <taxon>Ostreococcus</taxon>
    </lineage>
</organism>
<dbReference type="GeneID" id="9832733"/>
<feature type="domain" description="Deoxynucleoside kinase" evidence="1">
    <location>
        <begin position="54"/>
        <end position="297"/>
    </location>
</feature>
<dbReference type="AlphaFoldDB" id="A0A090M7J7"/>
<keyword evidence="2" id="KW-0808">Transferase</keyword>
<dbReference type="Proteomes" id="UP000009170">
    <property type="component" value="Unassembled WGS sequence"/>
</dbReference>
<dbReference type="InterPro" id="IPR050566">
    <property type="entry name" value="Deoxyribonucleoside_kinase"/>
</dbReference>
<dbReference type="GO" id="GO:0005737">
    <property type="term" value="C:cytoplasm"/>
    <property type="evidence" value="ECO:0007669"/>
    <property type="project" value="TreeGrafter"/>
</dbReference>
<dbReference type="STRING" id="70448.A0A090M7J7"/>
<reference evidence="3" key="1">
    <citation type="journal article" date="2006" name="Proc. Natl. Acad. Sci. U.S.A.">
        <title>Genome analysis of the smallest free-living eukaryote Ostreococcus tauri unveils many unique features.</title>
        <authorList>
            <person name="Derelle E."/>
            <person name="Ferraz C."/>
            <person name="Rombauts S."/>
            <person name="Rouze P."/>
            <person name="Worden A.Z."/>
            <person name="Robbens S."/>
            <person name="Partensky F."/>
            <person name="Degroeve S."/>
            <person name="Echeynie S."/>
            <person name="Cooke R."/>
            <person name="Saeys Y."/>
            <person name="Wuyts J."/>
            <person name="Jabbari K."/>
            <person name="Bowler C."/>
            <person name="Panaud O."/>
            <person name="Piegu B."/>
            <person name="Ball S.G."/>
            <person name="Ral J.-P."/>
            <person name="Bouget F.-Y."/>
            <person name="Piganeau G."/>
            <person name="De Baets B."/>
            <person name="Picard A."/>
            <person name="Delseny M."/>
            <person name="Demaille J."/>
            <person name="Van de Peer Y."/>
            <person name="Moreau H."/>
        </authorList>
    </citation>
    <scope>NUCLEOTIDE SEQUENCE [LARGE SCALE GENOMIC DNA]</scope>
    <source>
        <strain evidence="3">OTTH 0595 / CCAP 157/2 / RCC745</strain>
    </source>
</reference>
<dbReference type="RefSeq" id="XP_022840768.1">
    <property type="nucleotide sequence ID" value="XM_022985078.1"/>
</dbReference>
<evidence type="ECO:0000313" key="2">
    <source>
        <dbReference type="EMBL" id="CEG01052.1"/>
    </source>
</evidence>
<evidence type="ECO:0000259" key="1">
    <source>
        <dbReference type="Pfam" id="PF01712"/>
    </source>
</evidence>
<name>A0A090M7J7_OSTTA</name>
<dbReference type="PANTHER" id="PTHR10513:SF35">
    <property type="entry name" value="DEOXYADENOSINE KINASE"/>
    <property type="match status" value="1"/>
</dbReference>
<dbReference type="Gene3D" id="3.40.50.300">
    <property type="entry name" value="P-loop containing nucleotide triphosphate hydrolases"/>
    <property type="match status" value="1"/>
</dbReference>
<dbReference type="EMBL" id="CAID01000002">
    <property type="protein sequence ID" value="CEG01052.1"/>
    <property type="molecule type" value="Genomic_DNA"/>
</dbReference>